<evidence type="ECO:0000313" key="2">
    <source>
        <dbReference type="Proteomes" id="UP000199382"/>
    </source>
</evidence>
<proteinExistence type="predicted"/>
<dbReference type="Gene3D" id="3.40.190.10">
    <property type="entry name" value="Periplasmic binding protein-like II"/>
    <property type="match status" value="1"/>
</dbReference>
<reference evidence="1 2" key="1">
    <citation type="submission" date="2016-10" db="EMBL/GenBank/DDBJ databases">
        <authorList>
            <person name="de Groot N.N."/>
        </authorList>
    </citation>
    <scope>NUCLEOTIDE SEQUENCE [LARGE SCALE GENOMIC DNA]</scope>
    <source>
        <strain evidence="1 2">DSM 25294</strain>
    </source>
</reference>
<dbReference type="OrthoDB" id="8689594at2"/>
<evidence type="ECO:0000313" key="1">
    <source>
        <dbReference type="EMBL" id="SDK25696.1"/>
    </source>
</evidence>
<dbReference type="STRING" id="571298.SAMN04488026_103528"/>
<dbReference type="EMBL" id="FNEK01000035">
    <property type="protein sequence ID" value="SDK25696.1"/>
    <property type="molecule type" value="Genomic_DNA"/>
</dbReference>
<dbReference type="AlphaFoldDB" id="A0A1G9AED1"/>
<keyword evidence="2" id="KW-1185">Reference proteome</keyword>
<dbReference type="SUPFAM" id="SSF53850">
    <property type="entry name" value="Periplasmic binding protein-like II"/>
    <property type="match status" value="1"/>
</dbReference>
<dbReference type="RefSeq" id="WP_093158407.1">
    <property type="nucleotide sequence ID" value="NZ_FNEK01000035.1"/>
</dbReference>
<dbReference type="Proteomes" id="UP000199382">
    <property type="component" value="Unassembled WGS sequence"/>
</dbReference>
<gene>
    <name evidence="1" type="ORF">SAMN04488026_103528</name>
</gene>
<name>A0A1G9AED1_9RHOB</name>
<sequence>MATENTGSGRITLKTNIDIHPVTRALRDGKIHSSLVDFGYADLNPAHKGFKAMVREQAFDLSEMAIMTYLQAKAFGKPLVLLPAVVMSRFQHHNIIYNSQFGEIGPADLHGRRVAIRSYSQTTGVWVRGILAQDYGVDLDQVTWVCFDDGHLAEYADPGFVERGPAGKGPVSMLISGEVDAAILGADLPKDERLRPLIPDPHDAARDWHGRHGIVPVNHMLAVTEELARSRPDVVKEVFRLFSESKRAASEMAEDDIDFTPIGVEANRKGLELALEYAVQQKIIPRVFDVEELFDSLTIELGA</sequence>
<organism evidence="1 2">
    <name type="scientific">Aliiruegeria lutimaris</name>
    <dbReference type="NCBI Taxonomy" id="571298"/>
    <lineage>
        <taxon>Bacteria</taxon>
        <taxon>Pseudomonadati</taxon>
        <taxon>Pseudomonadota</taxon>
        <taxon>Alphaproteobacteria</taxon>
        <taxon>Rhodobacterales</taxon>
        <taxon>Roseobacteraceae</taxon>
        <taxon>Aliiruegeria</taxon>
    </lineage>
</organism>
<accession>A0A1G9AED1</accession>
<protein>
    <submittedName>
        <fullName evidence="1">4,5-dihydroxyphthalate decarboxylase</fullName>
    </submittedName>
</protein>